<evidence type="ECO:0000256" key="2">
    <source>
        <dbReference type="ARBA" id="ARBA00004223"/>
    </source>
</evidence>
<dbReference type="AlphaFoldDB" id="A0A0P4VSA4"/>
<dbReference type="Gene3D" id="3.90.1740.10">
    <property type="entry name" value="2',3'-cyclic nucleotide 3'-phosphodiesterase superfamily"/>
    <property type="match status" value="1"/>
</dbReference>
<comment type="catalytic activity">
    <reaction evidence="1">
        <text>a nucleoside 2',3'-cyclic phosphate + H2O = a nucleoside 2'-phosphate + H(+)</text>
        <dbReference type="Rhea" id="RHEA:14489"/>
        <dbReference type="ChEBI" id="CHEBI:15377"/>
        <dbReference type="ChEBI" id="CHEBI:15378"/>
        <dbReference type="ChEBI" id="CHEBI:66954"/>
        <dbReference type="ChEBI" id="CHEBI:78552"/>
        <dbReference type="EC" id="3.1.4.37"/>
    </reaction>
</comment>
<comment type="subcellular location">
    <subcellularLocation>
        <location evidence="2">Melanosome</location>
    </subcellularLocation>
    <subcellularLocation>
        <location evidence="3">Membrane</location>
        <topology evidence="3">Lipid-anchor</topology>
    </subcellularLocation>
</comment>
<comment type="function">
    <text evidence="15">Catalyzes the formation of 2'-nucleotide products from 2',3'-cyclic substrates. May participate in RNA metabolism in the myelinating cell, CNP is the third most abundant protein in central nervous system myelin.</text>
</comment>
<dbReference type="GO" id="GO:0004113">
    <property type="term" value="F:2',3'-cyclic-nucleotide 3'-phosphodiesterase activity"/>
    <property type="evidence" value="ECO:0007669"/>
    <property type="project" value="UniProtKB-EC"/>
</dbReference>
<evidence type="ECO:0000256" key="15">
    <source>
        <dbReference type="ARBA" id="ARBA00045937"/>
    </source>
</evidence>
<dbReference type="SUPFAM" id="SSF55144">
    <property type="entry name" value="LigT-like"/>
    <property type="match status" value="1"/>
</dbReference>
<dbReference type="InterPro" id="IPR027417">
    <property type="entry name" value="P-loop_NTPase"/>
</dbReference>
<evidence type="ECO:0000256" key="9">
    <source>
        <dbReference type="ARBA" id="ARBA00022553"/>
    </source>
</evidence>
<dbReference type="GO" id="GO:0003723">
    <property type="term" value="F:RNA binding"/>
    <property type="evidence" value="ECO:0007669"/>
    <property type="project" value="UniProtKB-KW"/>
</dbReference>
<feature type="domain" description="Cyclic nucleotide phosphodiesterase catalytic" evidence="16">
    <location>
        <begin position="430"/>
        <end position="506"/>
    </location>
</feature>
<evidence type="ECO:0000256" key="4">
    <source>
        <dbReference type="ARBA" id="ARBA00008662"/>
    </source>
</evidence>
<evidence type="ECO:0000256" key="5">
    <source>
        <dbReference type="ARBA" id="ARBA00011781"/>
    </source>
</evidence>
<organism evidence="17">
    <name type="scientific">Scylla olivacea</name>
    <name type="common">Orange mud crab</name>
    <name type="synonym">Cancer olivacea</name>
    <dbReference type="NCBI Taxonomy" id="85551"/>
    <lineage>
        <taxon>Eukaryota</taxon>
        <taxon>Metazoa</taxon>
        <taxon>Ecdysozoa</taxon>
        <taxon>Arthropoda</taxon>
        <taxon>Crustacea</taxon>
        <taxon>Multicrustacea</taxon>
        <taxon>Malacostraca</taxon>
        <taxon>Eumalacostraca</taxon>
        <taxon>Eucarida</taxon>
        <taxon>Decapoda</taxon>
        <taxon>Pleocyemata</taxon>
        <taxon>Brachyura</taxon>
        <taxon>Eubrachyura</taxon>
        <taxon>Portunoidea</taxon>
        <taxon>Portunidae</taxon>
        <taxon>Portuninae</taxon>
        <taxon>Scylla</taxon>
    </lineage>
</organism>
<dbReference type="PANTHER" id="PTHR10156:SF0">
    <property type="entry name" value="2',3'-CYCLIC-NUCLEOTIDE 3'-PHOSPHODIESTERASE"/>
    <property type="match status" value="1"/>
</dbReference>
<name>A0A0P4VSA4_SCYOL</name>
<sequence>MGQIYSATSSLFSSWSEKSFAVVHEETTASVHPPDLASFTPSTYPLATPRRALCRTKRSGSASPDHAREPLTKRLRRDCQYLNFPFLNDDFTIDFVQKSKVMFIMKGLPGSGKTFISEVIQEVYKDTCVCSADHYFMQDGVYEFDREKLKEAHEYCQQQAASAAEQSIHVIVIDNTNLKHWDMKFYLNLARTHLYIPVVVEPQTTWAVHPAELAVKNIHNIPEEILSDKIKAYQPVLPIYYGWFLNEVDSEEICSIGWSWFQKALGVQDFVEHFSQAFQADSNEDLHSFFAQDIVADRRRVLHATSKFTARGKSMGANEYINSPVVKQSLGKGFRLCVVGFVITTRTIGARLKLTKEQLELWSSDDHEDPPVTLLNSGVLKKHQFSHSNSDRSKEKFRFSKYRNTSVCLPSVTEREIFCDEDRFYPTSGKGSRAHLTLACAPGIKPVTTGFDLILAVRCEQRMRKGENQKAETYIIDGGILMNYGEGIWVVYPNSEMLVSSLFSAFV</sequence>
<protein>
    <recommendedName>
        <fullName evidence="7">2',3'-cyclic-nucleotide 3'-phosphodiesterase</fullName>
        <ecNumber evidence="6">3.1.4.37</ecNumber>
    </recommendedName>
</protein>
<dbReference type="GO" id="GO:0016020">
    <property type="term" value="C:membrane"/>
    <property type="evidence" value="ECO:0007669"/>
    <property type="project" value="UniProtKB-SubCell"/>
</dbReference>
<evidence type="ECO:0000256" key="6">
    <source>
        <dbReference type="ARBA" id="ARBA00012317"/>
    </source>
</evidence>
<evidence type="ECO:0000256" key="10">
    <source>
        <dbReference type="ARBA" id="ARBA00022801"/>
    </source>
</evidence>
<evidence type="ECO:0000256" key="7">
    <source>
        <dbReference type="ARBA" id="ARBA00014478"/>
    </source>
</evidence>
<dbReference type="GO" id="GO:0009214">
    <property type="term" value="P:cyclic nucleotide catabolic process"/>
    <property type="evidence" value="ECO:0007669"/>
    <property type="project" value="InterPro"/>
</dbReference>
<proteinExistence type="inferred from homology"/>
<keyword evidence="11" id="KW-0694">RNA-binding</keyword>
<evidence type="ECO:0000256" key="1">
    <source>
        <dbReference type="ARBA" id="ARBA00000610"/>
    </source>
</evidence>
<evidence type="ECO:0000313" key="17">
    <source>
        <dbReference type="EMBL" id="JAI58397.1"/>
    </source>
</evidence>
<dbReference type="PANTHER" id="PTHR10156">
    <property type="entry name" value="2',3'-CYCLIC-NUCLEOTIDE 3'-PHOSPHODIESTERASE"/>
    <property type="match status" value="1"/>
</dbReference>
<evidence type="ECO:0000256" key="12">
    <source>
        <dbReference type="ARBA" id="ARBA00023136"/>
    </source>
</evidence>
<dbReference type="InterPro" id="IPR009097">
    <property type="entry name" value="Cyclic_Pdiesterase"/>
</dbReference>
<keyword evidence="9" id="KW-0597">Phosphoprotein</keyword>
<keyword evidence="12" id="KW-0472">Membrane</keyword>
<accession>A0A0P4VSA4</accession>
<dbReference type="GO" id="GO:0005737">
    <property type="term" value="C:cytoplasm"/>
    <property type="evidence" value="ECO:0007669"/>
    <property type="project" value="TreeGrafter"/>
</dbReference>
<evidence type="ECO:0000259" key="16">
    <source>
        <dbReference type="Pfam" id="PF05881"/>
    </source>
</evidence>
<dbReference type="EMBL" id="GDRN01101337">
    <property type="protein sequence ID" value="JAI58397.1"/>
    <property type="molecule type" value="Transcribed_RNA"/>
</dbReference>
<evidence type="ECO:0000256" key="8">
    <source>
        <dbReference type="ARBA" id="ARBA00022481"/>
    </source>
</evidence>
<dbReference type="EC" id="3.1.4.37" evidence="6"/>
<dbReference type="InterPro" id="IPR008431">
    <property type="entry name" value="CNPase"/>
</dbReference>
<keyword evidence="8" id="KW-0488">Methylation</keyword>
<evidence type="ECO:0000256" key="14">
    <source>
        <dbReference type="ARBA" id="ARBA00023289"/>
    </source>
</evidence>
<dbReference type="InterPro" id="IPR047325">
    <property type="entry name" value="CNPase_cat"/>
</dbReference>
<keyword evidence="13" id="KW-0449">Lipoprotein</keyword>
<keyword evidence="10" id="KW-0378">Hydrolase</keyword>
<feature type="domain" description="Cyclic nucleotide phosphodiesterase catalytic" evidence="16">
    <location>
        <begin position="237"/>
        <end position="374"/>
    </location>
</feature>
<keyword evidence="14" id="KW-0636">Prenylation</keyword>
<dbReference type="Pfam" id="PF13671">
    <property type="entry name" value="AAA_33"/>
    <property type="match status" value="1"/>
</dbReference>
<dbReference type="Gene3D" id="3.40.50.300">
    <property type="entry name" value="P-loop containing nucleotide triphosphate hydrolases"/>
    <property type="match status" value="1"/>
</dbReference>
<evidence type="ECO:0000256" key="3">
    <source>
        <dbReference type="ARBA" id="ARBA00004635"/>
    </source>
</evidence>
<dbReference type="SUPFAM" id="SSF52540">
    <property type="entry name" value="P-loop containing nucleoside triphosphate hydrolases"/>
    <property type="match status" value="1"/>
</dbReference>
<comment type="subunit">
    <text evidence="5">Exists as monomers and homodimers.</text>
</comment>
<comment type="similarity">
    <text evidence="4">Belongs to the 2H phosphoesterase superfamily. CNPase family.</text>
</comment>
<reference evidence="17" key="1">
    <citation type="submission" date="2015-09" db="EMBL/GenBank/DDBJ databases">
        <title>Scylla olivacea transcriptome.</title>
        <authorList>
            <person name="Ikhwanuddin M."/>
        </authorList>
    </citation>
    <scope>NUCLEOTIDE SEQUENCE</scope>
</reference>
<dbReference type="Pfam" id="PF05881">
    <property type="entry name" value="CNPase"/>
    <property type="match status" value="2"/>
</dbReference>
<evidence type="ECO:0000256" key="11">
    <source>
        <dbReference type="ARBA" id="ARBA00022884"/>
    </source>
</evidence>
<evidence type="ECO:0000256" key="13">
    <source>
        <dbReference type="ARBA" id="ARBA00023288"/>
    </source>
</evidence>